<keyword evidence="3" id="KW-1185">Reference proteome</keyword>
<protein>
    <submittedName>
        <fullName evidence="2">Condensation domain-containing protein</fullName>
    </submittedName>
</protein>
<dbReference type="Gene3D" id="3.30.559.10">
    <property type="entry name" value="Chloramphenicol acetyltransferase-like domain"/>
    <property type="match status" value="1"/>
</dbReference>
<dbReference type="RefSeq" id="WP_330505635.1">
    <property type="nucleotide sequence ID" value="NZ_JAZDUE010000011.1"/>
</dbReference>
<dbReference type="Pfam" id="PF00668">
    <property type="entry name" value="Condensation"/>
    <property type="match status" value="1"/>
</dbReference>
<dbReference type="Proteomes" id="UP001335729">
    <property type="component" value="Unassembled WGS sequence"/>
</dbReference>
<name>A0ABU7MVA8_9ACTN</name>
<dbReference type="EMBL" id="JAZDUE010000011">
    <property type="protein sequence ID" value="MEE4024253.1"/>
    <property type="molecule type" value="Genomic_DNA"/>
</dbReference>
<sequence>MKITAMSRWQPRPGAAIGWLPTTRCADAAAGAPPTGRPLTFLTENHVRSSQMARANGQPHRSYLGSGTELDGDLDVEAMTAALEAFVRRHPILRSWFTCDDGAVRHHLVAPEEVAFESEPLGSIDDADHLHQHLCDRFGEETISDGFPGFAFGAVAHDGGFAIYFGCDHALSDGASQALALTEIADLYTGIIDGPADLVGGLDDSYFDHAQLDAISAGHHMNSPEADAWHNTFSRNGLRMPGFPLDLGIAPGETAPVRPLEMSMLDRDGVASFDTACKTAGGSFLSGIHAAMAIAGYELGGNTHHYGMIVSNTRAMHPDFAGAQGWFCSFAPVEIDIASATGFTSLIPAAYAAQQESKRLATVPVQAAMAAMVAAGAPDTAVVTAPNLLSYIDFRWFPGNGKPAFDRGVIFTGEGRTANASVWINRDHDSLYLGSQTPDTPFAQRQVRRYFDRLCAVVADVARHGDHVISPPDDADALPRIDVRPPECALARHDH</sequence>
<comment type="caution">
    <text evidence="2">The sequence shown here is derived from an EMBL/GenBank/DDBJ whole genome shotgun (WGS) entry which is preliminary data.</text>
</comment>
<evidence type="ECO:0000313" key="3">
    <source>
        <dbReference type="Proteomes" id="UP001335729"/>
    </source>
</evidence>
<accession>A0ABU7MVA8</accession>
<reference evidence="2 3" key="1">
    <citation type="submission" date="2024-01" db="EMBL/GenBank/DDBJ databases">
        <title>Draft genome sequence of Gordonia sp. PKS22-38.</title>
        <authorList>
            <person name="Suphannarot A."/>
            <person name="Mingma R."/>
        </authorList>
    </citation>
    <scope>NUCLEOTIDE SEQUENCE [LARGE SCALE GENOMIC DNA]</scope>
    <source>
        <strain evidence="2 3">PKS22-38</strain>
    </source>
</reference>
<dbReference type="InterPro" id="IPR023213">
    <property type="entry name" value="CAT-like_dom_sf"/>
</dbReference>
<organism evidence="2 3">
    <name type="scientific">Gordonia prachuapensis</name>
    <dbReference type="NCBI Taxonomy" id="3115651"/>
    <lineage>
        <taxon>Bacteria</taxon>
        <taxon>Bacillati</taxon>
        <taxon>Actinomycetota</taxon>
        <taxon>Actinomycetes</taxon>
        <taxon>Mycobacteriales</taxon>
        <taxon>Gordoniaceae</taxon>
        <taxon>Gordonia</taxon>
    </lineage>
</organism>
<dbReference type="SUPFAM" id="SSF52777">
    <property type="entry name" value="CoA-dependent acyltransferases"/>
    <property type="match status" value="2"/>
</dbReference>
<proteinExistence type="predicted"/>
<dbReference type="Gene3D" id="3.30.559.30">
    <property type="entry name" value="Nonribosomal peptide synthetase, condensation domain"/>
    <property type="match status" value="1"/>
</dbReference>
<gene>
    <name evidence="2" type="ORF">V1Y59_14300</name>
</gene>
<evidence type="ECO:0000259" key="1">
    <source>
        <dbReference type="Pfam" id="PF00668"/>
    </source>
</evidence>
<dbReference type="InterPro" id="IPR001242">
    <property type="entry name" value="Condensation_dom"/>
</dbReference>
<feature type="domain" description="Condensation" evidence="1">
    <location>
        <begin position="68"/>
        <end position="364"/>
    </location>
</feature>
<evidence type="ECO:0000313" key="2">
    <source>
        <dbReference type="EMBL" id="MEE4024253.1"/>
    </source>
</evidence>